<evidence type="ECO:0000313" key="3">
    <source>
        <dbReference type="Proteomes" id="UP000551878"/>
    </source>
</evidence>
<evidence type="ECO:0000259" key="1">
    <source>
        <dbReference type="PROSITE" id="PS51832"/>
    </source>
</evidence>
<sequence>MRYTSIDHVQHGERLAKHIYAQDGRVLLNEGVTITVSLIAKLRNMGVTAIFIQDERFADVEIENVVSEKTKQEMLSTLAESVKFVQEEKSLNEKAVSSVAKKLIEEVLQNQEHLVHLSDIRTEDNQLFVHCVNVCILSVLIGVQVGLSHEKLHQLAIGALFHDIGKVVSSQQIKQPSGYNQNIADEGYDHHAWHGFQFLRRLNGISTLSAHIALTHHEHIDGSGQPRGLIGTDIHYLAKIVAVTNSYDRLVTKTGDEQSLLPYDASEKIMGLANIHYDYQVVWRFLRSIALYPTGSQVKLTSGEYGVVVSQHRGLPQRPIVRTFTENHKDITFEEIDLAKHPTIFIERMIV</sequence>
<dbReference type="AlphaFoldDB" id="A0A840QLK4"/>
<comment type="caution">
    <text evidence="2">The sequence shown here is derived from an EMBL/GenBank/DDBJ whole genome shotgun (WGS) entry which is preliminary data.</text>
</comment>
<dbReference type="PANTHER" id="PTHR43155">
    <property type="entry name" value="CYCLIC DI-GMP PHOSPHODIESTERASE PA4108-RELATED"/>
    <property type="match status" value="1"/>
</dbReference>
<name>A0A840QLK4_9BACI</name>
<dbReference type="Proteomes" id="UP000551878">
    <property type="component" value="Unassembled WGS sequence"/>
</dbReference>
<dbReference type="Gene3D" id="1.10.3210.10">
    <property type="entry name" value="Hypothetical protein af1432"/>
    <property type="match status" value="1"/>
</dbReference>
<organism evidence="2 3">
    <name type="scientific">Texcoconibacillus texcoconensis</name>
    <dbReference type="NCBI Taxonomy" id="1095777"/>
    <lineage>
        <taxon>Bacteria</taxon>
        <taxon>Bacillati</taxon>
        <taxon>Bacillota</taxon>
        <taxon>Bacilli</taxon>
        <taxon>Bacillales</taxon>
        <taxon>Bacillaceae</taxon>
        <taxon>Texcoconibacillus</taxon>
    </lineage>
</organism>
<gene>
    <name evidence="2" type="ORF">HNQ41_000395</name>
</gene>
<dbReference type="RefSeq" id="WP_184662724.1">
    <property type="nucleotide sequence ID" value="NZ_JACHHB010000001.1"/>
</dbReference>
<dbReference type="SMART" id="SM00471">
    <property type="entry name" value="HDc"/>
    <property type="match status" value="1"/>
</dbReference>
<evidence type="ECO:0000313" key="2">
    <source>
        <dbReference type="EMBL" id="MBB5172255.1"/>
    </source>
</evidence>
<dbReference type="PROSITE" id="PS51832">
    <property type="entry name" value="HD_GYP"/>
    <property type="match status" value="1"/>
</dbReference>
<feature type="domain" description="HD-GYP" evidence="1">
    <location>
        <begin position="105"/>
        <end position="301"/>
    </location>
</feature>
<reference evidence="2 3" key="1">
    <citation type="submission" date="2020-08" db="EMBL/GenBank/DDBJ databases">
        <title>Genomic Encyclopedia of Type Strains, Phase IV (KMG-IV): sequencing the most valuable type-strain genomes for metagenomic binning, comparative biology and taxonomic classification.</title>
        <authorList>
            <person name="Goeker M."/>
        </authorList>
    </citation>
    <scope>NUCLEOTIDE SEQUENCE [LARGE SCALE GENOMIC DNA]</scope>
    <source>
        <strain evidence="2 3">DSM 24696</strain>
    </source>
</reference>
<dbReference type="Pfam" id="PF13487">
    <property type="entry name" value="HD_5"/>
    <property type="match status" value="1"/>
</dbReference>
<dbReference type="CDD" id="cd00077">
    <property type="entry name" value="HDc"/>
    <property type="match status" value="1"/>
</dbReference>
<dbReference type="InterPro" id="IPR003607">
    <property type="entry name" value="HD/PDEase_dom"/>
</dbReference>
<dbReference type="SUPFAM" id="SSF109604">
    <property type="entry name" value="HD-domain/PDEase-like"/>
    <property type="match status" value="1"/>
</dbReference>
<accession>A0A840QLK4</accession>
<dbReference type="EMBL" id="JACHHB010000001">
    <property type="protein sequence ID" value="MBB5172255.1"/>
    <property type="molecule type" value="Genomic_DNA"/>
</dbReference>
<protein>
    <submittedName>
        <fullName evidence="2">HD-GYP domain-containing protein (C-di-GMP phosphodiesterase class II)</fullName>
    </submittedName>
</protein>
<proteinExistence type="predicted"/>
<dbReference type="PANTHER" id="PTHR43155:SF2">
    <property type="entry name" value="CYCLIC DI-GMP PHOSPHODIESTERASE PA4108"/>
    <property type="match status" value="1"/>
</dbReference>
<keyword evidence="3" id="KW-1185">Reference proteome</keyword>
<dbReference type="InterPro" id="IPR037522">
    <property type="entry name" value="HD_GYP_dom"/>
</dbReference>